<dbReference type="Proteomes" id="UP000507222">
    <property type="component" value="Unassembled WGS sequence"/>
</dbReference>
<sequence length="98" mass="11184">MKFSHMWRKIHGEFYERSSSLWTEMVLARHKDTFTAPVFRSKPEIAVGFLRGGFWKYNAKPSNILALDEEIICGCRTRFCCRFGADGNPSKASLSFGG</sequence>
<dbReference type="AlphaFoldDB" id="A0A6J5VEU9"/>
<evidence type="ECO:0000313" key="1">
    <source>
        <dbReference type="EMBL" id="CAB4284428.1"/>
    </source>
</evidence>
<organism evidence="1 2">
    <name type="scientific">Prunus armeniaca</name>
    <name type="common">Apricot</name>
    <name type="synonym">Armeniaca vulgaris</name>
    <dbReference type="NCBI Taxonomy" id="36596"/>
    <lineage>
        <taxon>Eukaryota</taxon>
        <taxon>Viridiplantae</taxon>
        <taxon>Streptophyta</taxon>
        <taxon>Embryophyta</taxon>
        <taxon>Tracheophyta</taxon>
        <taxon>Spermatophyta</taxon>
        <taxon>Magnoliopsida</taxon>
        <taxon>eudicotyledons</taxon>
        <taxon>Gunneridae</taxon>
        <taxon>Pentapetalae</taxon>
        <taxon>rosids</taxon>
        <taxon>fabids</taxon>
        <taxon>Rosales</taxon>
        <taxon>Rosaceae</taxon>
        <taxon>Amygdaloideae</taxon>
        <taxon>Amygdaleae</taxon>
        <taxon>Prunus</taxon>
    </lineage>
</organism>
<dbReference type="PANTHER" id="PTHR47605">
    <property type="entry name" value="TRANSCRIPTIONAL ELONGATION REGULATOR MINIYO"/>
    <property type="match status" value="1"/>
</dbReference>
<accession>A0A6J5VEU9</accession>
<reference evidence="1 2" key="1">
    <citation type="submission" date="2020-05" db="EMBL/GenBank/DDBJ databases">
        <authorList>
            <person name="Campoy J."/>
            <person name="Schneeberger K."/>
            <person name="Spophaly S."/>
        </authorList>
    </citation>
    <scope>NUCLEOTIDE SEQUENCE [LARGE SCALE GENOMIC DNA]</scope>
    <source>
        <strain evidence="1">PruArmRojPasFocal</strain>
    </source>
</reference>
<proteinExistence type="predicted"/>
<dbReference type="PANTHER" id="PTHR47605:SF2">
    <property type="entry name" value="TRANSCRIPTIONAL ELONGATION REGULATOR MINIYO"/>
    <property type="match status" value="1"/>
</dbReference>
<protein>
    <submittedName>
        <fullName evidence="1">Uncharacterized protein</fullName>
    </submittedName>
</protein>
<dbReference type="InterPro" id="IPR055326">
    <property type="entry name" value="MINIYO"/>
</dbReference>
<gene>
    <name evidence="1" type="ORF">CURHAP_LOCUS39957</name>
</gene>
<evidence type="ECO:0000313" key="2">
    <source>
        <dbReference type="Proteomes" id="UP000507222"/>
    </source>
</evidence>
<name>A0A6J5VEU9_PRUAR</name>
<dbReference type="EMBL" id="CAEKDK010000006">
    <property type="protein sequence ID" value="CAB4284428.1"/>
    <property type="molecule type" value="Genomic_DNA"/>
</dbReference>